<dbReference type="PANTHER" id="PTHR46383">
    <property type="entry name" value="ASPARTATE AMINOTRANSFERASE"/>
    <property type="match status" value="1"/>
</dbReference>
<evidence type="ECO:0000256" key="3">
    <source>
        <dbReference type="ARBA" id="ARBA00022576"/>
    </source>
</evidence>
<keyword evidence="4 7" id="KW-0808">Transferase</keyword>
<evidence type="ECO:0000313" key="10">
    <source>
        <dbReference type="Proteomes" id="UP001272097"/>
    </source>
</evidence>
<dbReference type="PANTHER" id="PTHR46383:SF1">
    <property type="entry name" value="ASPARTATE AMINOTRANSFERASE"/>
    <property type="match status" value="1"/>
</dbReference>
<dbReference type="InterPro" id="IPR004838">
    <property type="entry name" value="NHTrfase_class1_PyrdxlP-BS"/>
</dbReference>
<evidence type="ECO:0000256" key="5">
    <source>
        <dbReference type="ARBA" id="ARBA00022898"/>
    </source>
</evidence>
<dbReference type="PROSITE" id="PS00105">
    <property type="entry name" value="AA_TRANSFER_CLASS_1"/>
    <property type="match status" value="1"/>
</dbReference>
<dbReference type="InterPro" id="IPR015424">
    <property type="entry name" value="PyrdxlP-dep_Trfase"/>
</dbReference>
<comment type="caution">
    <text evidence="9">The sequence shown here is derived from an EMBL/GenBank/DDBJ whole genome shotgun (WGS) entry which is preliminary data.</text>
</comment>
<dbReference type="Gene3D" id="3.40.640.10">
    <property type="entry name" value="Type I PLP-dependent aspartate aminotransferase-like (Major domain)"/>
    <property type="match status" value="1"/>
</dbReference>
<organism evidence="9 10">
    <name type="scientific">Mesorhizobium australafricanum</name>
    <dbReference type="NCBI Taxonomy" id="3072311"/>
    <lineage>
        <taxon>Bacteria</taxon>
        <taxon>Pseudomonadati</taxon>
        <taxon>Pseudomonadota</taxon>
        <taxon>Alphaproteobacteria</taxon>
        <taxon>Hyphomicrobiales</taxon>
        <taxon>Phyllobacteriaceae</taxon>
        <taxon>Mesorhizobium</taxon>
    </lineage>
</organism>
<dbReference type="RefSeq" id="WP_320217197.1">
    <property type="nucleotide sequence ID" value="NZ_JAVIIS010000056.1"/>
</dbReference>
<comment type="catalytic activity">
    <reaction evidence="6">
        <text>L-aspartate + 2-oxoglutarate = oxaloacetate + L-glutamate</text>
        <dbReference type="Rhea" id="RHEA:21824"/>
        <dbReference type="ChEBI" id="CHEBI:16452"/>
        <dbReference type="ChEBI" id="CHEBI:16810"/>
        <dbReference type="ChEBI" id="CHEBI:29985"/>
        <dbReference type="ChEBI" id="CHEBI:29991"/>
        <dbReference type="EC" id="2.6.1.1"/>
    </reaction>
</comment>
<dbReference type="EMBL" id="JAVIIS010000056">
    <property type="protein sequence ID" value="MDX8443202.1"/>
    <property type="molecule type" value="Genomic_DNA"/>
</dbReference>
<comment type="cofactor">
    <cofactor evidence="1 7">
        <name>pyridoxal 5'-phosphate</name>
        <dbReference type="ChEBI" id="CHEBI:597326"/>
    </cofactor>
</comment>
<name>A0ABU4X4G3_9HYPH</name>
<feature type="domain" description="Aminotransferase class I/classII large" evidence="8">
    <location>
        <begin position="32"/>
        <end position="392"/>
    </location>
</feature>
<comment type="similarity">
    <text evidence="2 7">Belongs to the class-I pyridoxal-phosphate-dependent aminotransferase family.</text>
</comment>
<dbReference type="SUPFAM" id="SSF53383">
    <property type="entry name" value="PLP-dependent transferases"/>
    <property type="match status" value="1"/>
</dbReference>
<dbReference type="Proteomes" id="UP001272097">
    <property type="component" value="Unassembled WGS sequence"/>
</dbReference>
<proteinExistence type="inferred from homology"/>
<reference evidence="9 10" key="1">
    <citation type="submission" date="2023-08" db="EMBL/GenBank/DDBJ databases">
        <title>Implementing the SeqCode for naming new Mesorhizobium species isolated from Vachellia karroo root nodules.</title>
        <authorList>
            <person name="Van Lill M."/>
        </authorList>
    </citation>
    <scope>NUCLEOTIDE SEQUENCE [LARGE SCALE GENOMIC DNA]</scope>
    <source>
        <strain evidence="9 10">VK3E</strain>
    </source>
</reference>
<dbReference type="Pfam" id="PF00155">
    <property type="entry name" value="Aminotran_1_2"/>
    <property type="match status" value="1"/>
</dbReference>
<dbReference type="Gene3D" id="3.90.1150.10">
    <property type="entry name" value="Aspartate Aminotransferase, domain 1"/>
    <property type="match status" value="1"/>
</dbReference>
<dbReference type="InterPro" id="IPR015422">
    <property type="entry name" value="PyrdxlP-dep_Trfase_small"/>
</dbReference>
<evidence type="ECO:0000256" key="7">
    <source>
        <dbReference type="RuleBase" id="RU000481"/>
    </source>
</evidence>
<dbReference type="InterPro" id="IPR050596">
    <property type="entry name" value="AspAT/PAT-like"/>
</dbReference>
<evidence type="ECO:0000313" key="9">
    <source>
        <dbReference type="EMBL" id="MDX8443202.1"/>
    </source>
</evidence>
<gene>
    <name evidence="9" type="ORF">RFM51_26895</name>
</gene>
<protein>
    <recommendedName>
        <fullName evidence="7">Aminotransferase</fullName>
        <ecNumber evidence="7">2.6.1.-</ecNumber>
    </recommendedName>
</protein>
<evidence type="ECO:0000259" key="8">
    <source>
        <dbReference type="Pfam" id="PF00155"/>
    </source>
</evidence>
<keyword evidence="5" id="KW-0663">Pyridoxal phosphate</keyword>
<dbReference type="GO" id="GO:0008483">
    <property type="term" value="F:transaminase activity"/>
    <property type="evidence" value="ECO:0007669"/>
    <property type="project" value="UniProtKB-KW"/>
</dbReference>
<keyword evidence="10" id="KW-1185">Reference proteome</keyword>
<dbReference type="EC" id="2.6.1.-" evidence="7"/>
<dbReference type="InterPro" id="IPR015421">
    <property type="entry name" value="PyrdxlP-dep_Trfase_major"/>
</dbReference>
<keyword evidence="3 7" id="KW-0032">Aminotransferase</keyword>
<evidence type="ECO:0000256" key="2">
    <source>
        <dbReference type="ARBA" id="ARBA00007441"/>
    </source>
</evidence>
<evidence type="ECO:0000256" key="1">
    <source>
        <dbReference type="ARBA" id="ARBA00001933"/>
    </source>
</evidence>
<evidence type="ECO:0000256" key="6">
    <source>
        <dbReference type="ARBA" id="ARBA00049185"/>
    </source>
</evidence>
<accession>A0ABU4X4G3</accession>
<dbReference type="CDD" id="cd00609">
    <property type="entry name" value="AAT_like"/>
    <property type="match status" value="1"/>
</dbReference>
<dbReference type="InterPro" id="IPR004839">
    <property type="entry name" value="Aminotransferase_I/II_large"/>
</dbReference>
<evidence type="ECO:0000256" key="4">
    <source>
        <dbReference type="ARBA" id="ARBA00022679"/>
    </source>
</evidence>
<sequence>MSLVSSRLKSIRPSATKAMTARAAALKAQGHQVITLSQGEPDFDTPLNIVEAGIQAIRDGRTRYTAVAGVAPLREAIRDKLARENGLNYSIDQITVGCGAKQLVFNALFASLEPGDEVIIPAPCWVSYPDMVRLAGGEPVTVNCPEADGFKLSPEGLEKAITSRTKWLMLNSPSNPTGAVYSEAELAALADVLRRHPHVYILSDDIYEKLVYGAARFATMASAAPDLFDRTITINGVSKTNAMTGWRVGYGAGPIELIKAINVIQGQTTSHTSSISQYAAIEAIAGDQSYVPEFRAEFEKRRNLVVERFNSAPGLSCTVPDGAFYVFANCTGVLGQTTEPGRVIATDTDFAMYLLDEAGVAVVPGSGFLASPYIRISYASSIEDLITACDRITAACAKLTQDKAA</sequence>